<dbReference type="Pfam" id="PF02515">
    <property type="entry name" value="CoA_transf_3"/>
    <property type="match status" value="1"/>
</dbReference>
<dbReference type="OrthoDB" id="9806585at2"/>
<dbReference type="AlphaFoldDB" id="A0A1L3FNU0"/>
<organism evidence="2 3">
    <name type="scientific">Bradyrhizobium japonicum</name>
    <dbReference type="NCBI Taxonomy" id="375"/>
    <lineage>
        <taxon>Bacteria</taxon>
        <taxon>Pseudomonadati</taxon>
        <taxon>Pseudomonadota</taxon>
        <taxon>Alphaproteobacteria</taxon>
        <taxon>Hyphomicrobiales</taxon>
        <taxon>Nitrobacteraceae</taxon>
        <taxon>Bradyrhizobium</taxon>
    </lineage>
</organism>
<accession>A0A1L3FNU0</accession>
<dbReference type="Proteomes" id="UP000181962">
    <property type="component" value="Chromosome"/>
</dbReference>
<gene>
    <name evidence="2" type="ORF">BKD09_42365</name>
</gene>
<dbReference type="InterPro" id="IPR003673">
    <property type="entry name" value="CoA-Trfase_fam_III"/>
</dbReference>
<dbReference type="PANTHER" id="PTHR48207:SF3">
    <property type="entry name" value="SUCCINATE--HYDROXYMETHYLGLUTARATE COA-TRANSFERASE"/>
    <property type="match status" value="1"/>
</dbReference>
<protein>
    <submittedName>
        <fullName evidence="2">Carnitine dehydratase</fullName>
    </submittedName>
</protein>
<evidence type="ECO:0000313" key="3">
    <source>
        <dbReference type="Proteomes" id="UP000181962"/>
    </source>
</evidence>
<dbReference type="InterPro" id="IPR023606">
    <property type="entry name" value="CoA-Trfase_III_dom_1_sf"/>
</dbReference>
<evidence type="ECO:0000313" key="2">
    <source>
        <dbReference type="EMBL" id="APG14983.1"/>
    </source>
</evidence>
<dbReference type="InterPro" id="IPR044855">
    <property type="entry name" value="CoA-Trfase_III_dom3_sf"/>
</dbReference>
<dbReference type="RefSeq" id="WP_071916552.1">
    <property type="nucleotide sequence ID" value="NZ_CP017637.1"/>
</dbReference>
<dbReference type="Gene3D" id="3.30.1540.10">
    <property type="entry name" value="formyl-coa transferase, domain 3"/>
    <property type="match status" value="1"/>
</dbReference>
<dbReference type="GO" id="GO:0008410">
    <property type="term" value="F:CoA-transferase activity"/>
    <property type="evidence" value="ECO:0007669"/>
    <property type="project" value="TreeGrafter"/>
</dbReference>
<proteinExistence type="predicted"/>
<reference evidence="2 3" key="1">
    <citation type="submission" date="2016-11" db="EMBL/GenBank/DDBJ databases">
        <title>Complete Genome Sequence of Bradyrhizobium sp. strain J5, an isolated from soybean nodule in Hokkaido.</title>
        <authorList>
            <person name="Kanehara K."/>
        </authorList>
    </citation>
    <scope>NUCLEOTIDE SEQUENCE [LARGE SCALE GENOMIC DNA]</scope>
    <source>
        <strain evidence="2 3">J5</strain>
    </source>
</reference>
<evidence type="ECO:0000256" key="1">
    <source>
        <dbReference type="ARBA" id="ARBA00022679"/>
    </source>
</evidence>
<name>A0A1L3FNU0_BRAJP</name>
<dbReference type="SUPFAM" id="SSF89796">
    <property type="entry name" value="CoA-transferase family III (CaiB/BaiF)"/>
    <property type="match status" value="1"/>
</dbReference>
<dbReference type="PANTHER" id="PTHR48207">
    <property type="entry name" value="SUCCINATE--HYDROXYMETHYLGLUTARATE COA-TRANSFERASE"/>
    <property type="match status" value="1"/>
</dbReference>
<dbReference type="EMBL" id="CP017637">
    <property type="protein sequence ID" value="APG14983.1"/>
    <property type="molecule type" value="Genomic_DNA"/>
</dbReference>
<dbReference type="Gene3D" id="3.40.50.10540">
    <property type="entry name" value="Crotonobetainyl-coa:carnitine coa-transferase, domain 1"/>
    <property type="match status" value="1"/>
</dbReference>
<dbReference type="InterPro" id="IPR050483">
    <property type="entry name" value="CoA-transferase_III_domain"/>
</dbReference>
<keyword evidence="1" id="KW-0808">Transferase</keyword>
<sequence>MRNALEGITVVAVEQAVAAPYASSRLADAGARVIKVERPEGDFARNYDKLVEGQSAYFVWLNRGKESICLDLTLEQDRAVLGEMITQADVFIQNLKPGSISKLGFGSADLRKRHPRLITCDISGFGDGGALSHLKAYDLIVQAETGLCAITGTAQGPARVGVSVCDIAAGMTALNAILQALLVRERTGEGTAIQVSLFDAIADWMNVPVLQFDYSGYHTARAGVNHPSLAPYGAYRCADGKDVIFSVQNDREWVNFCTKFLKRLELIRHPDFADNMDRIRNRVGLDEIAMARFAQMSSHEATRELEAAGLAHGRLNQIEDVTKHPHLRRVPVSTPAGDIHVIAPGAIFDGETAPVLRPVPARGAHSEMLRKEFGRSS</sequence>